<dbReference type="InterPro" id="IPR052521">
    <property type="entry name" value="Cell_div_SPOR-domain"/>
</dbReference>
<dbReference type="SUPFAM" id="SSF110997">
    <property type="entry name" value="Sporulation related repeat"/>
    <property type="match status" value="1"/>
</dbReference>
<evidence type="ECO:0000313" key="3">
    <source>
        <dbReference type="EMBL" id="NWH04584.1"/>
    </source>
</evidence>
<gene>
    <name evidence="3" type="ORF">HXW94_06200</name>
</gene>
<dbReference type="GO" id="GO:0042834">
    <property type="term" value="F:peptidoglycan binding"/>
    <property type="evidence" value="ECO:0007669"/>
    <property type="project" value="InterPro"/>
</dbReference>
<dbReference type="PANTHER" id="PTHR38687:SF1">
    <property type="entry name" value="CELL DIVISION PROTEIN DEDD"/>
    <property type="match status" value="1"/>
</dbReference>
<dbReference type="Proteomes" id="UP000553343">
    <property type="component" value="Unassembled WGS sequence"/>
</dbReference>
<dbReference type="PROSITE" id="PS51724">
    <property type="entry name" value="SPOR"/>
    <property type="match status" value="1"/>
</dbReference>
<dbReference type="GO" id="GO:0030428">
    <property type="term" value="C:cell septum"/>
    <property type="evidence" value="ECO:0007669"/>
    <property type="project" value="TreeGrafter"/>
</dbReference>
<evidence type="ECO:0000256" key="1">
    <source>
        <dbReference type="SAM" id="MobiDB-lite"/>
    </source>
</evidence>
<dbReference type="PANTHER" id="PTHR38687">
    <property type="entry name" value="CELL DIVISION PROTEIN DEDD-RELATED"/>
    <property type="match status" value="1"/>
</dbReference>
<dbReference type="Pfam" id="PF05036">
    <property type="entry name" value="SPOR"/>
    <property type="match status" value="1"/>
</dbReference>
<dbReference type="AlphaFoldDB" id="A0A850ST76"/>
<dbReference type="InterPro" id="IPR007730">
    <property type="entry name" value="SPOR-like_dom"/>
</dbReference>
<sequence length="255" mass="27683">MFALGMIVGRESSPVLFETRPFQERLGRMVSELSAKLPEKGTLDLKFYDVLDEPVHYPVKGKADDSGEITPAPETGKAVSMTPAPYHSQAEEIPVKRSRKLATWHQARPGAGNDTAPAPSMKKSVSVNAVNAETKAAEKQAVTVLAPKVLKSKSQTDKQTDLAPQENKPDAEKASAPAQGTYTIQVASYKNLNDALTQMVRLNKKGIAAYRAGVKINGQTWYRVRIGSFADYKAARARLEKLAGSGVTGMVIRKE</sequence>
<dbReference type="InterPro" id="IPR036680">
    <property type="entry name" value="SPOR-like_sf"/>
</dbReference>
<feature type="region of interest" description="Disordered" evidence="1">
    <location>
        <begin position="59"/>
        <end position="94"/>
    </location>
</feature>
<dbReference type="EMBL" id="JACADJ010000014">
    <property type="protein sequence ID" value="NWH04584.1"/>
    <property type="molecule type" value="Genomic_DNA"/>
</dbReference>
<comment type="caution">
    <text evidence="3">The sequence shown here is derived from an EMBL/GenBank/DDBJ whole genome shotgun (WGS) entry which is preliminary data.</text>
</comment>
<dbReference type="GO" id="GO:0032153">
    <property type="term" value="C:cell division site"/>
    <property type="evidence" value="ECO:0007669"/>
    <property type="project" value="TreeGrafter"/>
</dbReference>
<name>A0A850ST76_9BACT</name>
<keyword evidence="4" id="KW-1185">Reference proteome</keyword>
<proteinExistence type="predicted"/>
<dbReference type="RefSeq" id="WP_178366040.1">
    <property type="nucleotide sequence ID" value="NZ_JACADJ010000014.1"/>
</dbReference>
<feature type="region of interest" description="Disordered" evidence="1">
    <location>
        <begin position="152"/>
        <end position="177"/>
    </location>
</feature>
<evidence type="ECO:0000259" key="2">
    <source>
        <dbReference type="PROSITE" id="PS51724"/>
    </source>
</evidence>
<dbReference type="Gene3D" id="3.30.70.1070">
    <property type="entry name" value="Sporulation related repeat"/>
    <property type="match status" value="1"/>
</dbReference>
<accession>A0A850ST76</accession>
<protein>
    <submittedName>
        <fullName evidence="3">SPOR domain-containing protein</fullName>
    </submittedName>
</protein>
<organism evidence="3 4">
    <name type="scientific">Desulfobacter latus</name>
    <dbReference type="NCBI Taxonomy" id="2292"/>
    <lineage>
        <taxon>Bacteria</taxon>
        <taxon>Pseudomonadati</taxon>
        <taxon>Thermodesulfobacteriota</taxon>
        <taxon>Desulfobacteria</taxon>
        <taxon>Desulfobacterales</taxon>
        <taxon>Desulfobacteraceae</taxon>
        <taxon>Desulfobacter</taxon>
    </lineage>
</organism>
<reference evidence="3 4" key="1">
    <citation type="submission" date="2020-06" db="EMBL/GenBank/DDBJ databases">
        <title>High-quality draft genome of sulfate reducer Desulfobacter latus type strain AcrS2 isolated from marine sediment.</title>
        <authorList>
            <person name="Hoppe M."/>
            <person name="Larsen C.K."/>
            <person name="Marshall I.P.G."/>
            <person name="Schramm A."/>
            <person name="Marietou A.G."/>
        </authorList>
    </citation>
    <scope>NUCLEOTIDE SEQUENCE [LARGE SCALE GENOMIC DNA]</scope>
    <source>
        <strain evidence="3 4">AcRS2</strain>
    </source>
</reference>
<evidence type="ECO:0000313" key="4">
    <source>
        <dbReference type="Proteomes" id="UP000553343"/>
    </source>
</evidence>
<feature type="domain" description="SPOR" evidence="2">
    <location>
        <begin position="176"/>
        <end position="254"/>
    </location>
</feature>
<dbReference type="GO" id="GO:0032506">
    <property type="term" value="P:cytokinetic process"/>
    <property type="evidence" value="ECO:0007669"/>
    <property type="project" value="TreeGrafter"/>
</dbReference>